<keyword evidence="6 7" id="KW-0472">Membrane</keyword>
<keyword evidence="4 7" id="KW-0812">Transmembrane</keyword>
<keyword evidence="3" id="KW-1003">Cell membrane</keyword>
<dbReference type="Proteomes" id="UP000239471">
    <property type="component" value="Unassembled WGS sequence"/>
</dbReference>
<comment type="similarity">
    <text evidence="7">Belongs to the binding-protein-dependent transport system permease family.</text>
</comment>
<feature type="transmembrane region" description="Helical" evidence="7">
    <location>
        <begin position="12"/>
        <end position="33"/>
    </location>
</feature>
<comment type="subcellular location">
    <subcellularLocation>
        <location evidence="1 7">Cell membrane</location>
        <topology evidence="1 7">Multi-pass membrane protein</topology>
    </subcellularLocation>
</comment>
<dbReference type="InterPro" id="IPR035906">
    <property type="entry name" value="MetI-like_sf"/>
</dbReference>
<dbReference type="Pfam" id="PF00528">
    <property type="entry name" value="BPD_transp_1"/>
    <property type="match status" value="1"/>
</dbReference>
<feature type="transmembrane region" description="Helical" evidence="7">
    <location>
        <begin position="181"/>
        <end position="199"/>
    </location>
</feature>
<feature type="transmembrane region" description="Helical" evidence="7">
    <location>
        <begin position="133"/>
        <end position="153"/>
    </location>
</feature>
<evidence type="ECO:0000256" key="5">
    <source>
        <dbReference type="ARBA" id="ARBA00022989"/>
    </source>
</evidence>
<gene>
    <name evidence="9" type="primary">araQ_1</name>
    <name evidence="9" type="ORF">CLVI_02520</name>
</gene>
<dbReference type="GO" id="GO:0055085">
    <property type="term" value="P:transmembrane transport"/>
    <property type="evidence" value="ECO:0007669"/>
    <property type="project" value="InterPro"/>
</dbReference>
<feature type="transmembrane region" description="Helical" evidence="7">
    <location>
        <begin position="74"/>
        <end position="95"/>
    </location>
</feature>
<organism evidence="9 10">
    <name type="scientific">Clostridium vincentii</name>
    <dbReference type="NCBI Taxonomy" id="52704"/>
    <lineage>
        <taxon>Bacteria</taxon>
        <taxon>Bacillati</taxon>
        <taxon>Bacillota</taxon>
        <taxon>Clostridia</taxon>
        <taxon>Eubacteriales</taxon>
        <taxon>Clostridiaceae</taxon>
        <taxon>Clostridium</taxon>
    </lineage>
</organism>
<dbReference type="AlphaFoldDB" id="A0A2T0BKB0"/>
<dbReference type="EMBL" id="PVXQ01000002">
    <property type="protein sequence ID" value="PRR84326.1"/>
    <property type="molecule type" value="Genomic_DNA"/>
</dbReference>
<keyword evidence="10" id="KW-1185">Reference proteome</keyword>
<dbReference type="GO" id="GO:0005886">
    <property type="term" value="C:plasma membrane"/>
    <property type="evidence" value="ECO:0007669"/>
    <property type="project" value="UniProtKB-SubCell"/>
</dbReference>
<dbReference type="CDD" id="cd06261">
    <property type="entry name" value="TM_PBP2"/>
    <property type="match status" value="1"/>
</dbReference>
<reference evidence="9 10" key="1">
    <citation type="submission" date="2018-03" db="EMBL/GenBank/DDBJ databases">
        <title>Genome sequence of Clostridium vincentii DSM 10228.</title>
        <authorList>
            <person name="Poehlein A."/>
            <person name="Daniel R."/>
        </authorList>
    </citation>
    <scope>NUCLEOTIDE SEQUENCE [LARGE SCALE GENOMIC DNA]</scope>
    <source>
        <strain evidence="9 10">DSM 10228</strain>
    </source>
</reference>
<dbReference type="SUPFAM" id="SSF161098">
    <property type="entry name" value="MetI-like"/>
    <property type="match status" value="1"/>
</dbReference>
<keyword evidence="5 7" id="KW-1133">Transmembrane helix</keyword>
<comment type="caution">
    <text evidence="9">The sequence shown here is derived from an EMBL/GenBank/DDBJ whole genome shotgun (WGS) entry which is preliminary data.</text>
</comment>
<dbReference type="PROSITE" id="PS50928">
    <property type="entry name" value="ABC_TM1"/>
    <property type="match status" value="1"/>
</dbReference>
<protein>
    <submittedName>
        <fullName evidence="9">L-arabinose transport system permease protein AraQ</fullName>
    </submittedName>
</protein>
<evidence type="ECO:0000256" key="1">
    <source>
        <dbReference type="ARBA" id="ARBA00004651"/>
    </source>
</evidence>
<name>A0A2T0BKB0_9CLOT</name>
<evidence type="ECO:0000256" key="6">
    <source>
        <dbReference type="ARBA" id="ARBA00023136"/>
    </source>
</evidence>
<evidence type="ECO:0000256" key="4">
    <source>
        <dbReference type="ARBA" id="ARBA00022692"/>
    </source>
</evidence>
<evidence type="ECO:0000256" key="2">
    <source>
        <dbReference type="ARBA" id="ARBA00022448"/>
    </source>
</evidence>
<sequence>MRLLPFGKFYFNTIIMIIARVAFAVVFSSMAAYAFARLKFPGKNFFFMLILIQMMVPSQIFIIPQYLIVLKLGWLNSIKALILPGVVSAFGTFLLRQFFIGVPMELEEAAILDGCNKWQIYTKIMLPLAKSGLIALGIFTSLFAFKDLMWPLIVNMTTDKMPLAAGLASLQGQYSTHYEQIMAGSMIAIWPMLLIFIIFQKHFIQGIAGTGSKG</sequence>
<evidence type="ECO:0000313" key="9">
    <source>
        <dbReference type="EMBL" id="PRR84326.1"/>
    </source>
</evidence>
<evidence type="ECO:0000259" key="8">
    <source>
        <dbReference type="PROSITE" id="PS50928"/>
    </source>
</evidence>
<evidence type="ECO:0000256" key="7">
    <source>
        <dbReference type="RuleBase" id="RU363032"/>
    </source>
</evidence>
<proteinExistence type="inferred from homology"/>
<keyword evidence="2 7" id="KW-0813">Transport</keyword>
<evidence type="ECO:0000313" key="10">
    <source>
        <dbReference type="Proteomes" id="UP000239471"/>
    </source>
</evidence>
<feature type="transmembrane region" description="Helical" evidence="7">
    <location>
        <begin position="45"/>
        <end position="68"/>
    </location>
</feature>
<accession>A0A2T0BKB0</accession>
<dbReference type="Gene3D" id="1.10.3720.10">
    <property type="entry name" value="MetI-like"/>
    <property type="match status" value="1"/>
</dbReference>
<evidence type="ECO:0000256" key="3">
    <source>
        <dbReference type="ARBA" id="ARBA00022475"/>
    </source>
</evidence>
<dbReference type="PANTHER" id="PTHR43744">
    <property type="entry name" value="ABC TRANSPORTER PERMEASE PROTEIN MG189-RELATED-RELATED"/>
    <property type="match status" value="1"/>
</dbReference>
<dbReference type="InterPro" id="IPR000515">
    <property type="entry name" value="MetI-like"/>
</dbReference>
<dbReference type="PANTHER" id="PTHR43744:SF12">
    <property type="entry name" value="ABC TRANSPORTER PERMEASE PROTEIN MG189-RELATED"/>
    <property type="match status" value="1"/>
</dbReference>
<feature type="domain" description="ABC transmembrane type-1" evidence="8">
    <location>
        <begin position="10"/>
        <end position="199"/>
    </location>
</feature>